<feature type="compositionally biased region" description="Low complexity" evidence="3">
    <location>
        <begin position="319"/>
        <end position="346"/>
    </location>
</feature>
<accession>A0A167MWD0</accession>
<dbReference type="GO" id="GO:0000785">
    <property type="term" value="C:chromatin"/>
    <property type="evidence" value="ECO:0007669"/>
    <property type="project" value="TreeGrafter"/>
</dbReference>
<dbReference type="EMBL" id="AZHD01000022">
    <property type="protein sequence ID" value="OAA54833.1"/>
    <property type="molecule type" value="Genomic_DNA"/>
</dbReference>
<dbReference type="GO" id="GO:0006338">
    <property type="term" value="P:chromatin remodeling"/>
    <property type="evidence" value="ECO:0007669"/>
    <property type="project" value="TreeGrafter"/>
</dbReference>
<dbReference type="SUPFAM" id="SSF47370">
    <property type="entry name" value="Bromodomain"/>
    <property type="match status" value="1"/>
</dbReference>
<dbReference type="InterPro" id="IPR036427">
    <property type="entry name" value="Bromodomain-like_sf"/>
</dbReference>
<dbReference type="Gene3D" id="1.20.920.10">
    <property type="entry name" value="Bromodomain-like"/>
    <property type="match status" value="1"/>
</dbReference>
<evidence type="ECO:0000256" key="2">
    <source>
        <dbReference type="PROSITE-ProRule" id="PRU00035"/>
    </source>
</evidence>
<dbReference type="Gene3D" id="3.30.710.10">
    <property type="entry name" value="Potassium Channel Kv1.1, Chain A"/>
    <property type="match status" value="1"/>
</dbReference>
<proteinExistence type="predicted"/>
<dbReference type="GO" id="GO:0005634">
    <property type="term" value="C:nucleus"/>
    <property type="evidence" value="ECO:0007669"/>
    <property type="project" value="TreeGrafter"/>
</dbReference>
<dbReference type="AlphaFoldDB" id="A0A167MWD0"/>
<dbReference type="PANTHER" id="PTHR22880:SF225">
    <property type="entry name" value="BROMODOMAIN-CONTAINING PROTEIN BET-1-RELATED"/>
    <property type="match status" value="1"/>
</dbReference>
<dbReference type="InterPro" id="IPR050935">
    <property type="entry name" value="Bromo_chromatin_reader"/>
</dbReference>
<dbReference type="PANTHER" id="PTHR22880">
    <property type="entry name" value="FALZ-RELATED BROMODOMAIN-CONTAINING PROTEINS"/>
    <property type="match status" value="1"/>
</dbReference>
<feature type="compositionally biased region" description="Polar residues" evidence="3">
    <location>
        <begin position="252"/>
        <end position="280"/>
    </location>
</feature>
<dbReference type="PRINTS" id="PR00503">
    <property type="entry name" value="BROMODOMAIN"/>
</dbReference>
<dbReference type="OrthoDB" id="21449at2759"/>
<dbReference type="Proteomes" id="UP000076874">
    <property type="component" value="Unassembled WGS sequence"/>
</dbReference>
<dbReference type="InterPro" id="IPR011333">
    <property type="entry name" value="SKP1/BTB/POZ_sf"/>
</dbReference>
<dbReference type="SMART" id="SM00225">
    <property type="entry name" value="BTB"/>
    <property type="match status" value="1"/>
</dbReference>
<keyword evidence="1 2" id="KW-0103">Bromodomain</keyword>
<dbReference type="InterPro" id="IPR000210">
    <property type="entry name" value="BTB/POZ_dom"/>
</dbReference>
<feature type="domain" description="Bromo" evidence="4">
    <location>
        <begin position="412"/>
        <end position="477"/>
    </location>
</feature>
<dbReference type="SMART" id="SM00297">
    <property type="entry name" value="BROMO"/>
    <property type="match status" value="1"/>
</dbReference>
<evidence type="ECO:0000313" key="7">
    <source>
        <dbReference type="Proteomes" id="UP000076874"/>
    </source>
</evidence>
<sequence>MGSSAPPDGAVALAAAAVDAMNESKPVDVEAFSWLDPHPIFVIILVGPEEKPFGIQKDFLCARCRYFRDYFAKNRGAGSNAGEGTGAGLHESSSNGANNETTIEHVVRLPDVAVSVFAYVQHFLYTGSVCPKSGGRDGRGASGSGDDALPAYDDLVGIWKLGHRLGVTGLCERTLEAMAECKRRTQTIPATPLLVQVWKDTPTGSSIRQLLLSWAAEYLRASDDRSDFARSLPQELLSELVVAMSAHGDGWSATTSASDGDGSKNSNGTLNSASNGNGNSVRHKNIHYFSDDDNDAHDGPAAAKRLRYFESYPVRNNNSSGAAGSPAAATGGTSTTGAPHHTGAGSVSTIAAASNRPKAGRHSLPTQRGAPRKRAQVVDMDAFSPSQKLKFCSDLLTRMLSGPGFWTRLVGPFRDPVDPSSEGIPDYFQKVKRPMDLSTIKDNLDNGRYKSQEEFAADMRQIFTNVYLYWKKSDPIWTVCERFEKTFEEKYAQMNKWLGKMDGEDFN</sequence>
<dbReference type="STRING" id="1081102.A0A167MWD0"/>
<reference evidence="6 7" key="1">
    <citation type="journal article" date="2016" name="Genome Biol. Evol.">
        <title>Divergent and convergent evolution of fungal pathogenicity.</title>
        <authorList>
            <person name="Shang Y."/>
            <person name="Xiao G."/>
            <person name="Zheng P."/>
            <person name="Cen K."/>
            <person name="Zhan S."/>
            <person name="Wang C."/>
        </authorList>
    </citation>
    <scope>NUCLEOTIDE SEQUENCE [LARGE SCALE GENOMIC DNA]</scope>
    <source>
        <strain evidence="6 7">RCEF 264</strain>
    </source>
</reference>
<evidence type="ECO:0000256" key="1">
    <source>
        <dbReference type="ARBA" id="ARBA00023117"/>
    </source>
</evidence>
<name>A0A167MWD0_9HYPO</name>
<gene>
    <name evidence="6" type="ORF">SPI_08704</name>
</gene>
<evidence type="ECO:0000259" key="5">
    <source>
        <dbReference type="PROSITE" id="PS50097"/>
    </source>
</evidence>
<organism evidence="6 7">
    <name type="scientific">Niveomyces insectorum RCEF 264</name>
    <dbReference type="NCBI Taxonomy" id="1081102"/>
    <lineage>
        <taxon>Eukaryota</taxon>
        <taxon>Fungi</taxon>
        <taxon>Dikarya</taxon>
        <taxon>Ascomycota</taxon>
        <taxon>Pezizomycotina</taxon>
        <taxon>Sordariomycetes</taxon>
        <taxon>Hypocreomycetidae</taxon>
        <taxon>Hypocreales</taxon>
        <taxon>Cordycipitaceae</taxon>
        <taxon>Niveomyces</taxon>
    </lineage>
</organism>
<dbReference type="SUPFAM" id="SSF54695">
    <property type="entry name" value="POZ domain"/>
    <property type="match status" value="1"/>
</dbReference>
<dbReference type="PROSITE" id="PS50097">
    <property type="entry name" value="BTB"/>
    <property type="match status" value="1"/>
</dbReference>
<dbReference type="CDD" id="cd18186">
    <property type="entry name" value="BTB_POZ_ZBTB_KLHL-like"/>
    <property type="match status" value="1"/>
</dbReference>
<keyword evidence="7" id="KW-1185">Reference proteome</keyword>
<dbReference type="InterPro" id="IPR001487">
    <property type="entry name" value="Bromodomain"/>
</dbReference>
<dbReference type="PROSITE" id="PS50014">
    <property type="entry name" value="BROMODOMAIN_2"/>
    <property type="match status" value="1"/>
</dbReference>
<evidence type="ECO:0000259" key="4">
    <source>
        <dbReference type="PROSITE" id="PS50014"/>
    </source>
</evidence>
<feature type="domain" description="BTB" evidence="5">
    <location>
        <begin position="42"/>
        <end position="133"/>
    </location>
</feature>
<dbReference type="Pfam" id="PF00439">
    <property type="entry name" value="Bromodomain"/>
    <property type="match status" value="1"/>
</dbReference>
<feature type="region of interest" description="Disordered" evidence="3">
    <location>
        <begin position="251"/>
        <end position="299"/>
    </location>
</feature>
<evidence type="ECO:0000256" key="3">
    <source>
        <dbReference type="SAM" id="MobiDB-lite"/>
    </source>
</evidence>
<evidence type="ECO:0000313" key="6">
    <source>
        <dbReference type="EMBL" id="OAA54833.1"/>
    </source>
</evidence>
<protein>
    <submittedName>
        <fullName evidence="6">Transcription regulator</fullName>
    </submittedName>
</protein>
<feature type="region of interest" description="Disordered" evidence="3">
    <location>
        <begin position="317"/>
        <end position="375"/>
    </location>
</feature>
<dbReference type="GO" id="GO:0006355">
    <property type="term" value="P:regulation of DNA-templated transcription"/>
    <property type="evidence" value="ECO:0007669"/>
    <property type="project" value="TreeGrafter"/>
</dbReference>
<comment type="caution">
    <text evidence="6">The sequence shown here is derived from an EMBL/GenBank/DDBJ whole genome shotgun (WGS) entry which is preliminary data.</text>
</comment>